<accession>A0A2U2BFS6</accession>
<dbReference type="RefSeq" id="WP_109089907.1">
    <property type="nucleotide sequence ID" value="NZ_QEXO01000005.1"/>
</dbReference>
<comment type="similarity">
    <text evidence="1">Belongs to the DprA/Smf family.</text>
</comment>
<dbReference type="Gene3D" id="1.10.10.10">
    <property type="entry name" value="Winged helix-like DNA-binding domain superfamily/Winged helix DNA-binding domain"/>
    <property type="match status" value="1"/>
</dbReference>
<sequence length="388" mass="41477">MPHYFSSGETSDEISDELRAWLRLSLEPELAPAQARQLLAACGLPPQIYQSSVQTLSRHIPTELAVQLSQEPLDELQAQVEQVVEWLKQPNHHVVTLADPTYPASLLDLHDAPLLLYANGDLGVLQRKGLAIVGARNATQSGQETATDFAATLASRGWCIISGLASGIDQAAHKGALKAGPPSAGTIAVMGTGLDLVYPAAHRDLAHQISAHGLLLSEFPLGTRAMPHHFPRRNRIVAALAKGVLVVEAAKQSGSLITARLAGELGREVFAIPGSIHSPLARGCHALIRQGAKLVESAQDILDELGNVQGDFNLDAAPQSGAKPNPYEALPEELRPILERIDFAPLSSEQLMRRTGLLATELPAVLAELELAGCIEPLADGRFQRIKP</sequence>
<dbReference type="InterPro" id="IPR036388">
    <property type="entry name" value="WH-like_DNA-bd_sf"/>
</dbReference>
<dbReference type="InterPro" id="IPR003488">
    <property type="entry name" value="DprA"/>
</dbReference>
<reference evidence="4 5" key="2">
    <citation type="submission" date="2018-05" db="EMBL/GenBank/DDBJ databases">
        <authorList>
            <person name="Lanie J.A."/>
            <person name="Ng W.-L."/>
            <person name="Kazmierczak K.M."/>
            <person name="Andrzejewski T.M."/>
            <person name="Davidsen T.M."/>
            <person name="Wayne K.J."/>
            <person name="Tettelin H."/>
            <person name="Glass J.I."/>
            <person name="Rusch D."/>
            <person name="Podicherti R."/>
            <person name="Tsui H.-C.T."/>
            <person name="Winkler M.E."/>
        </authorList>
    </citation>
    <scope>NUCLEOTIDE SEQUENCE [LARGE SCALE GENOMIC DNA]</scope>
    <source>
        <strain evidence="4 5">YBY</strain>
    </source>
</reference>
<dbReference type="STRING" id="511.UZ73_09505"/>
<evidence type="ECO:0000313" key="4">
    <source>
        <dbReference type="EMBL" id="PWE12868.1"/>
    </source>
</evidence>
<dbReference type="NCBIfam" id="TIGR00732">
    <property type="entry name" value="dprA"/>
    <property type="match status" value="1"/>
</dbReference>
<comment type="caution">
    <text evidence="4">The sequence shown here is derived from an EMBL/GenBank/DDBJ whole genome shotgun (WGS) entry which is preliminary data.</text>
</comment>
<reference evidence="4 5" key="1">
    <citation type="submission" date="2018-05" db="EMBL/GenBank/DDBJ databases">
        <title>Genome Sequence of an Efficient Indole-Degrading Bacterium, Alcaligenes sp.YBY.</title>
        <authorList>
            <person name="Yang B."/>
        </authorList>
    </citation>
    <scope>NUCLEOTIDE SEQUENCE [LARGE SCALE GENOMIC DNA]</scope>
    <source>
        <strain evidence="4 5">YBY</strain>
    </source>
</reference>
<protein>
    <submittedName>
        <fullName evidence="4">DNA-protecting protein DprA</fullName>
    </submittedName>
</protein>
<evidence type="ECO:0000313" key="5">
    <source>
        <dbReference type="Proteomes" id="UP000245216"/>
    </source>
</evidence>
<dbReference type="InterPro" id="IPR057666">
    <property type="entry name" value="DrpA_SLOG"/>
</dbReference>
<dbReference type="Pfam" id="PF17782">
    <property type="entry name" value="WHD_DprA"/>
    <property type="match status" value="1"/>
</dbReference>
<dbReference type="Pfam" id="PF02481">
    <property type="entry name" value="DNA_processg_A"/>
    <property type="match status" value="1"/>
</dbReference>
<evidence type="ECO:0000259" key="2">
    <source>
        <dbReference type="Pfam" id="PF02481"/>
    </source>
</evidence>
<gene>
    <name evidence="4" type="primary">dprA</name>
    <name evidence="4" type="ORF">DF183_19115</name>
</gene>
<dbReference type="EMBL" id="QEXO01000005">
    <property type="protein sequence ID" value="PWE12868.1"/>
    <property type="molecule type" value="Genomic_DNA"/>
</dbReference>
<evidence type="ECO:0000259" key="3">
    <source>
        <dbReference type="Pfam" id="PF17782"/>
    </source>
</evidence>
<organism evidence="4 5">
    <name type="scientific">Alcaligenes faecalis</name>
    <dbReference type="NCBI Taxonomy" id="511"/>
    <lineage>
        <taxon>Bacteria</taxon>
        <taxon>Pseudomonadati</taxon>
        <taxon>Pseudomonadota</taxon>
        <taxon>Betaproteobacteria</taxon>
        <taxon>Burkholderiales</taxon>
        <taxon>Alcaligenaceae</taxon>
        <taxon>Alcaligenes</taxon>
    </lineage>
</organism>
<name>A0A2U2BFS6_ALCFA</name>
<dbReference type="GO" id="GO:0009294">
    <property type="term" value="P:DNA-mediated transformation"/>
    <property type="evidence" value="ECO:0007669"/>
    <property type="project" value="InterPro"/>
</dbReference>
<dbReference type="PANTHER" id="PTHR43022">
    <property type="entry name" value="PROTEIN SMF"/>
    <property type="match status" value="1"/>
</dbReference>
<feature type="domain" description="Smf/DprA SLOG" evidence="2">
    <location>
        <begin position="94"/>
        <end position="305"/>
    </location>
</feature>
<dbReference type="SUPFAM" id="SSF102405">
    <property type="entry name" value="MCP/YpsA-like"/>
    <property type="match status" value="1"/>
</dbReference>
<dbReference type="InterPro" id="IPR041614">
    <property type="entry name" value="DprA_WH"/>
</dbReference>
<proteinExistence type="inferred from homology"/>
<dbReference type="AlphaFoldDB" id="A0A2U2BFS6"/>
<feature type="domain" description="DprA winged helix" evidence="3">
    <location>
        <begin position="322"/>
        <end position="381"/>
    </location>
</feature>
<dbReference type="Gene3D" id="3.40.50.450">
    <property type="match status" value="1"/>
</dbReference>
<dbReference type="Proteomes" id="UP000245216">
    <property type="component" value="Unassembled WGS sequence"/>
</dbReference>
<evidence type="ECO:0000256" key="1">
    <source>
        <dbReference type="ARBA" id="ARBA00006525"/>
    </source>
</evidence>
<dbReference type="PANTHER" id="PTHR43022:SF1">
    <property type="entry name" value="PROTEIN SMF"/>
    <property type="match status" value="1"/>
</dbReference>